<dbReference type="Proteomes" id="UP000002668">
    <property type="component" value="Genome"/>
</dbReference>
<feature type="compositionally biased region" description="Low complexity" evidence="1">
    <location>
        <begin position="230"/>
        <end position="242"/>
    </location>
</feature>
<keyword evidence="3" id="KW-1185">Reference proteome</keyword>
<proteinExistence type="predicted"/>
<protein>
    <submittedName>
        <fullName evidence="2">Predicted protein</fullName>
    </submittedName>
</protein>
<dbReference type="AlphaFoldDB" id="E5A567"/>
<organism evidence="3">
    <name type="scientific">Leptosphaeria maculans (strain JN3 / isolate v23.1.3 / race Av1-4-5-6-7-8)</name>
    <name type="common">Blackleg fungus</name>
    <name type="synonym">Phoma lingam</name>
    <dbReference type="NCBI Taxonomy" id="985895"/>
    <lineage>
        <taxon>Eukaryota</taxon>
        <taxon>Fungi</taxon>
        <taxon>Dikarya</taxon>
        <taxon>Ascomycota</taxon>
        <taxon>Pezizomycotina</taxon>
        <taxon>Dothideomycetes</taxon>
        <taxon>Pleosporomycetidae</taxon>
        <taxon>Pleosporales</taxon>
        <taxon>Pleosporineae</taxon>
        <taxon>Leptosphaeriaceae</taxon>
        <taxon>Plenodomus</taxon>
        <taxon>Plenodomus lingam/Leptosphaeria maculans species complex</taxon>
    </lineage>
</organism>
<feature type="region of interest" description="Disordered" evidence="1">
    <location>
        <begin position="335"/>
        <end position="354"/>
    </location>
</feature>
<dbReference type="InParanoid" id="E5A567"/>
<accession>E5A567</accession>
<sequence>MQRTPEPSPSKPRKSLVYEVTQIAQLYPELTGLASESPQDPLATTHDLAASVGAVHDHQYYSNNGRRRSESMTGWILQTSLHSQQQTFAVASASTLGSSVHSLITDHSADGQTDQSLSEENSDFAEGYSYAQSITSLMNRYKNHGAFCRLKTTFKRFLNFSRRSKAPKRASTIKYPDDNSTHLRPFGVYQNCVSNRALAAISSDESPFTTNQLLPQSTFHTPRPLPTPPAQAQAAQSYISASDPDDQTPSSSRRSSFTRNLHTALLYATHTAPSSASSPPSSAPSEQAYPVLESSSAPEHTIVPTYDGDFSWMQQHIISASPSGSPASLAVPRVRSVGRKQDGQSSQALEEDASDAWITVSRASADTKYSLS</sequence>
<evidence type="ECO:0000256" key="1">
    <source>
        <dbReference type="SAM" id="MobiDB-lite"/>
    </source>
</evidence>
<evidence type="ECO:0000313" key="2">
    <source>
        <dbReference type="EMBL" id="CBX98765.1"/>
    </source>
</evidence>
<name>E5A567_LEPMJ</name>
<dbReference type="OrthoDB" id="10594755at2759"/>
<feature type="compositionally biased region" description="Low complexity" evidence="1">
    <location>
        <begin position="272"/>
        <end position="285"/>
    </location>
</feature>
<evidence type="ECO:0000313" key="3">
    <source>
        <dbReference type="Proteomes" id="UP000002668"/>
    </source>
</evidence>
<feature type="compositionally biased region" description="Polar residues" evidence="1">
    <location>
        <begin position="205"/>
        <end position="220"/>
    </location>
</feature>
<gene>
    <name evidence="2" type="ORF">LEMA_P080040.1</name>
</gene>
<feature type="region of interest" description="Disordered" evidence="1">
    <location>
        <begin position="205"/>
        <end position="257"/>
    </location>
</feature>
<dbReference type="VEuPathDB" id="FungiDB:LEMA_P080040.1"/>
<feature type="region of interest" description="Disordered" evidence="1">
    <location>
        <begin position="270"/>
        <end position="300"/>
    </location>
</feature>
<dbReference type="GeneID" id="13282210"/>
<reference evidence="3" key="1">
    <citation type="journal article" date="2011" name="Nat. Commun.">
        <title>Effector diversification within compartments of the Leptosphaeria maculans genome affected by Repeat-Induced Point mutations.</title>
        <authorList>
            <person name="Rouxel T."/>
            <person name="Grandaubert J."/>
            <person name="Hane J.K."/>
            <person name="Hoede C."/>
            <person name="van de Wouw A.P."/>
            <person name="Couloux A."/>
            <person name="Dominguez V."/>
            <person name="Anthouard V."/>
            <person name="Bally P."/>
            <person name="Bourras S."/>
            <person name="Cozijnsen A.J."/>
            <person name="Ciuffetti L.M."/>
            <person name="Degrave A."/>
            <person name="Dilmaghani A."/>
            <person name="Duret L."/>
            <person name="Fudal I."/>
            <person name="Goodwin S.B."/>
            <person name="Gout L."/>
            <person name="Glaser N."/>
            <person name="Linglin J."/>
            <person name="Kema G.H.J."/>
            <person name="Lapalu N."/>
            <person name="Lawrence C.B."/>
            <person name="May K."/>
            <person name="Meyer M."/>
            <person name="Ollivier B."/>
            <person name="Poulain J."/>
            <person name="Schoch C.L."/>
            <person name="Simon A."/>
            <person name="Spatafora J.W."/>
            <person name="Stachowiak A."/>
            <person name="Turgeon B.G."/>
            <person name="Tyler B.M."/>
            <person name="Vincent D."/>
            <person name="Weissenbach J."/>
            <person name="Amselem J."/>
            <person name="Quesneville H."/>
            <person name="Oliver R.P."/>
            <person name="Wincker P."/>
            <person name="Balesdent M.-H."/>
            <person name="Howlett B.J."/>
        </authorList>
    </citation>
    <scope>NUCLEOTIDE SEQUENCE [LARGE SCALE GENOMIC DNA]</scope>
    <source>
        <strain evidence="3">JN3 / isolate v23.1.3 / race Av1-4-5-6-7-8</strain>
    </source>
</reference>
<dbReference type="HOGENOM" id="CLU_744088_0_0_1"/>
<dbReference type="EMBL" id="FP929134">
    <property type="protein sequence ID" value="CBX98765.1"/>
    <property type="molecule type" value="Genomic_DNA"/>
</dbReference>